<accession>A0ABU3BSL4</accession>
<name>A0ABU3BSL4_9BACT</name>
<feature type="domain" description="NAD-dependent epimerase/dehydratase" evidence="3">
    <location>
        <begin position="18"/>
        <end position="119"/>
    </location>
</feature>
<comment type="subcellular location">
    <subcellularLocation>
        <location evidence="1">Membrane</location>
    </subcellularLocation>
</comment>
<organism evidence="4 5">
    <name type="scientific">Rubrivirga litoralis</name>
    <dbReference type="NCBI Taxonomy" id="3075598"/>
    <lineage>
        <taxon>Bacteria</taxon>
        <taxon>Pseudomonadati</taxon>
        <taxon>Rhodothermota</taxon>
        <taxon>Rhodothermia</taxon>
        <taxon>Rhodothermales</taxon>
        <taxon>Rubricoccaceae</taxon>
        <taxon>Rubrivirga</taxon>
    </lineage>
</organism>
<dbReference type="RefSeq" id="WP_311664013.1">
    <property type="nucleotide sequence ID" value="NZ_JAVRHT010000025.1"/>
</dbReference>
<keyword evidence="2" id="KW-0472">Membrane</keyword>
<dbReference type="PANTHER" id="PTHR14097:SF7">
    <property type="entry name" value="OXIDOREDUCTASE HTATIP2"/>
    <property type="match status" value="1"/>
</dbReference>
<evidence type="ECO:0000259" key="3">
    <source>
        <dbReference type="Pfam" id="PF01370"/>
    </source>
</evidence>
<sequence>MPENAPDRSAAPPVRSAVLLGGTGLVGGHVLRLLARDGRWGRVVTLGRRPMEPASHRHEDHVVDFDRLADSADLFRCDDLFCCLGTTKKQAGSKEAFRRVDLEIPAEAARLARAGGAAQGLLVSALGADADSRIFYNRTKGEAEEAFRDAGFEAVQVVRPSLLTGDRDEVRPGERAAEAVLGALRPALVGPLRRLRPTPAVDVARALVAIAAAAPPGDHAYGPRTIAWWARHV</sequence>
<proteinExistence type="predicted"/>
<dbReference type="Gene3D" id="3.40.50.720">
    <property type="entry name" value="NAD(P)-binding Rossmann-like Domain"/>
    <property type="match status" value="1"/>
</dbReference>
<dbReference type="Pfam" id="PF01370">
    <property type="entry name" value="Epimerase"/>
    <property type="match status" value="1"/>
</dbReference>
<protein>
    <recommendedName>
        <fullName evidence="3">NAD-dependent epimerase/dehydratase domain-containing protein</fullName>
    </recommendedName>
</protein>
<evidence type="ECO:0000313" key="5">
    <source>
        <dbReference type="Proteomes" id="UP001267426"/>
    </source>
</evidence>
<gene>
    <name evidence="4" type="ORF">RM540_10975</name>
</gene>
<dbReference type="SUPFAM" id="SSF51735">
    <property type="entry name" value="NAD(P)-binding Rossmann-fold domains"/>
    <property type="match status" value="1"/>
</dbReference>
<dbReference type="InterPro" id="IPR001509">
    <property type="entry name" value="Epimerase_deHydtase"/>
</dbReference>
<evidence type="ECO:0000256" key="2">
    <source>
        <dbReference type="ARBA" id="ARBA00023136"/>
    </source>
</evidence>
<reference evidence="4 5" key="1">
    <citation type="submission" date="2023-09" db="EMBL/GenBank/DDBJ databases">
        <authorList>
            <person name="Rey-Velasco X."/>
        </authorList>
    </citation>
    <scope>NUCLEOTIDE SEQUENCE [LARGE SCALE GENOMIC DNA]</scope>
    <source>
        <strain evidence="4 5">F394</strain>
    </source>
</reference>
<evidence type="ECO:0000313" key="4">
    <source>
        <dbReference type="EMBL" id="MDT0632269.1"/>
    </source>
</evidence>
<dbReference type="Proteomes" id="UP001267426">
    <property type="component" value="Unassembled WGS sequence"/>
</dbReference>
<dbReference type="InterPro" id="IPR036291">
    <property type="entry name" value="NAD(P)-bd_dom_sf"/>
</dbReference>
<evidence type="ECO:0000256" key="1">
    <source>
        <dbReference type="ARBA" id="ARBA00004370"/>
    </source>
</evidence>
<dbReference type="EMBL" id="JAVRHT010000025">
    <property type="protein sequence ID" value="MDT0632269.1"/>
    <property type="molecule type" value="Genomic_DNA"/>
</dbReference>
<keyword evidence="5" id="KW-1185">Reference proteome</keyword>
<dbReference type="PANTHER" id="PTHR14097">
    <property type="entry name" value="OXIDOREDUCTASE HTATIP2"/>
    <property type="match status" value="1"/>
</dbReference>
<comment type="caution">
    <text evidence="4">The sequence shown here is derived from an EMBL/GenBank/DDBJ whole genome shotgun (WGS) entry which is preliminary data.</text>
</comment>